<dbReference type="SUPFAM" id="SSF52058">
    <property type="entry name" value="L domain-like"/>
    <property type="match status" value="1"/>
</dbReference>
<dbReference type="Proteomes" id="UP001215598">
    <property type="component" value="Unassembled WGS sequence"/>
</dbReference>
<sequence length="989" mass="109168">MTSLQQTVASGDLGSPSRDPSPRVTLPYDLWIKITTGLVHDPTLSARESILARAAVVLVCRDWKDWVYSLSSFWSRIAVFEGMTINLIDFALSKCTGGPIDIHLELHQMETVRGVPATTLRLMGFVDTIFASIGPCSPRWRCFHLETDNPLIFRRVREACCNLPVPALLQLDLSYLCNRGYSPFVFSGTNSHFGNVAGAPWFTTPTLRLQRASAYCVRLSVDTFRTVSSVDLTDCACSGFFPDTFLSTLFSTADNLQHLRLGSINPFAIPSDFTLRSTTLRSFDVEFFRGEFVGAIIAALDVPSLTDLTVRGVYDFVHCLLARPDILSRITRFCAYSELGDSISLQHLFSSLTGLEELDLTHGKPSAFAVYRDWAFARVRFGQSCIVGQLRVLRVPRVDVQAVLDIVLLVAQHNLDIAGKLGIVYVRLERPVDYAVCGAQLAWLRAIVHDFAVTNIYVHPVPIFMPAGIASAFLASPLIVSPGRVDSPSIGGHPQALIVSPGRVDSPSIGGHPPVASFLLPVVIDNFDPASSSSAAVVAVSRPRPAATLPVPMPFLFAELFIMVLNLFVHEVELTLEEMQSARSALRASSKWMDAAVQSISGFWTHILVSPKIPIPFVEKLFAWSGLDPLYVTLRATSHASYRPTSFAGRPCTFSAYVDAATHVISIDLDRCVELIIEADNPDVLEEVLDGFQWTDPHSLAALIVRFRFEDFDDFRPAALRRFRFASLPPFGGPFPPVTTISWVSGILCSPTVAFSTTESSIAHLTQPSNRPVLWSDVLTVLMCSYRLTTLVLDGIALDTDYFSIACTSPLMSLRVLEVTFRGLTSLAYLVSRLNAPAIRVLRAGITHTRDIKCLCMCASILSNVAEFELSGDCPVGQDFYHMFSMLHRLQRLDLRKAPASFFHAFVRSSRRPTPLIGPNWHASPHLDCLLVHGISMPEVQELLEHRQVARFPHLNRVVVSTPPGGSAPAVDAWFHTNSVQLVVEYDEY</sequence>
<feature type="region of interest" description="Disordered" evidence="1">
    <location>
        <begin position="1"/>
        <end position="21"/>
    </location>
</feature>
<gene>
    <name evidence="2" type="ORF">B0H16DRAFT_1716874</name>
</gene>
<evidence type="ECO:0000313" key="2">
    <source>
        <dbReference type="EMBL" id="KAJ7767244.1"/>
    </source>
</evidence>
<evidence type="ECO:0008006" key="4">
    <source>
        <dbReference type="Google" id="ProtNLM"/>
    </source>
</evidence>
<comment type="caution">
    <text evidence="2">The sequence shown here is derived from an EMBL/GenBank/DDBJ whole genome shotgun (WGS) entry which is preliminary data.</text>
</comment>
<dbReference type="EMBL" id="JARKIB010000022">
    <property type="protein sequence ID" value="KAJ7767244.1"/>
    <property type="molecule type" value="Genomic_DNA"/>
</dbReference>
<dbReference type="AlphaFoldDB" id="A0AAD7JLS3"/>
<proteinExistence type="predicted"/>
<keyword evidence="3" id="KW-1185">Reference proteome</keyword>
<evidence type="ECO:0000256" key="1">
    <source>
        <dbReference type="SAM" id="MobiDB-lite"/>
    </source>
</evidence>
<protein>
    <recommendedName>
        <fullName evidence="4">F-box domain-containing protein</fullName>
    </recommendedName>
</protein>
<dbReference type="SUPFAM" id="SSF52047">
    <property type="entry name" value="RNI-like"/>
    <property type="match status" value="1"/>
</dbReference>
<dbReference type="InterPro" id="IPR032675">
    <property type="entry name" value="LRR_dom_sf"/>
</dbReference>
<dbReference type="Gene3D" id="3.80.10.10">
    <property type="entry name" value="Ribonuclease Inhibitor"/>
    <property type="match status" value="1"/>
</dbReference>
<accession>A0AAD7JLS3</accession>
<evidence type="ECO:0000313" key="3">
    <source>
        <dbReference type="Proteomes" id="UP001215598"/>
    </source>
</evidence>
<name>A0AAD7JLS3_9AGAR</name>
<reference evidence="2" key="1">
    <citation type="submission" date="2023-03" db="EMBL/GenBank/DDBJ databases">
        <title>Massive genome expansion in bonnet fungi (Mycena s.s.) driven by repeated elements and novel gene families across ecological guilds.</title>
        <authorList>
            <consortium name="Lawrence Berkeley National Laboratory"/>
            <person name="Harder C.B."/>
            <person name="Miyauchi S."/>
            <person name="Viragh M."/>
            <person name="Kuo A."/>
            <person name="Thoen E."/>
            <person name="Andreopoulos B."/>
            <person name="Lu D."/>
            <person name="Skrede I."/>
            <person name="Drula E."/>
            <person name="Henrissat B."/>
            <person name="Morin E."/>
            <person name="Kohler A."/>
            <person name="Barry K."/>
            <person name="LaButti K."/>
            <person name="Morin E."/>
            <person name="Salamov A."/>
            <person name="Lipzen A."/>
            <person name="Mereny Z."/>
            <person name="Hegedus B."/>
            <person name="Baldrian P."/>
            <person name="Stursova M."/>
            <person name="Weitz H."/>
            <person name="Taylor A."/>
            <person name="Grigoriev I.V."/>
            <person name="Nagy L.G."/>
            <person name="Martin F."/>
            <person name="Kauserud H."/>
        </authorList>
    </citation>
    <scope>NUCLEOTIDE SEQUENCE</scope>
    <source>
        <strain evidence="2">CBHHK182m</strain>
    </source>
</reference>
<organism evidence="2 3">
    <name type="scientific">Mycena metata</name>
    <dbReference type="NCBI Taxonomy" id="1033252"/>
    <lineage>
        <taxon>Eukaryota</taxon>
        <taxon>Fungi</taxon>
        <taxon>Dikarya</taxon>
        <taxon>Basidiomycota</taxon>
        <taxon>Agaricomycotina</taxon>
        <taxon>Agaricomycetes</taxon>
        <taxon>Agaricomycetidae</taxon>
        <taxon>Agaricales</taxon>
        <taxon>Marasmiineae</taxon>
        <taxon>Mycenaceae</taxon>
        <taxon>Mycena</taxon>
    </lineage>
</organism>